<dbReference type="GeneID" id="85417491"/>
<protein>
    <submittedName>
        <fullName evidence="2">Dynamin family protein</fullName>
    </submittedName>
</protein>
<evidence type="ECO:0000313" key="3">
    <source>
        <dbReference type="Proteomes" id="UP001227543"/>
    </source>
</evidence>
<evidence type="ECO:0000313" key="2">
    <source>
        <dbReference type="EMBL" id="KAK1452645.1"/>
    </source>
</evidence>
<evidence type="ECO:0000259" key="1">
    <source>
        <dbReference type="Pfam" id="PF00350"/>
    </source>
</evidence>
<dbReference type="InterPro" id="IPR045063">
    <property type="entry name" value="Dynamin_N"/>
</dbReference>
<dbReference type="Proteomes" id="UP001227543">
    <property type="component" value="Unassembled WGS sequence"/>
</dbReference>
<comment type="caution">
    <text evidence="2">The sequence shown here is derived from an EMBL/GenBank/DDBJ whole genome shotgun (WGS) entry which is preliminary data.</text>
</comment>
<dbReference type="Pfam" id="PF00350">
    <property type="entry name" value="Dynamin_N"/>
    <property type="match status" value="1"/>
</dbReference>
<gene>
    <name evidence="2" type="ORF">CTAM01_17266</name>
</gene>
<organism evidence="2 3">
    <name type="scientific">Colletotrichum tamarilloi</name>
    <dbReference type="NCBI Taxonomy" id="1209934"/>
    <lineage>
        <taxon>Eukaryota</taxon>
        <taxon>Fungi</taxon>
        <taxon>Dikarya</taxon>
        <taxon>Ascomycota</taxon>
        <taxon>Pezizomycotina</taxon>
        <taxon>Sordariomycetes</taxon>
        <taxon>Hypocreomycetidae</taxon>
        <taxon>Glomerellales</taxon>
        <taxon>Glomerellaceae</taxon>
        <taxon>Colletotrichum</taxon>
        <taxon>Colletotrichum acutatum species complex</taxon>
    </lineage>
</organism>
<dbReference type="InterPro" id="IPR027417">
    <property type="entry name" value="P-loop_NTPase"/>
</dbReference>
<reference evidence="2 3" key="1">
    <citation type="submission" date="2016-10" db="EMBL/GenBank/DDBJ databases">
        <title>The genome sequence of Colletotrichum fioriniae PJ7.</title>
        <authorList>
            <person name="Baroncelli R."/>
        </authorList>
    </citation>
    <scope>NUCLEOTIDE SEQUENCE [LARGE SCALE GENOMIC DNA]</scope>
    <source>
        <strain evidence="2 3">Tom-12</strain>
    </source>
</reference>
<accession>A0ABQ9QG43</accession>
<name>A0ABQ9QG43_9PEZI</name>
<feature type="domain" description="Dynamin N-terminal" evidence="1">
    <location>
        <begin position="14"/>
        <end position="109"/>
    </location>
</feature>
<keyword evidence="3" id="KW-1185">Reference proteome</keyword>
<dbReference type="SUPFAM" id="SSF52540">
    <property type="entry name" value="P-loop containing nucleoside triphosphate hydrolases"/>
    <property type="match status" value="1"/>
</dbReference>
<dbReference type="RefSeq" id="XP_060372169.1">
    <property type="nucleotide sequence ID" value="XM_060533253.1"/>
</dbReference>
<dbReference type="EMBL" id="MLFU01000456">
    <property type="protein sequence ID" value="KAK1452645.1"/>
    <property type="molecule type" value="Genomic_DNA"/>
</dbReference>
<sequence length="165" mass="18033">MRRQTDHQRIKKADGHSDVKGLLRLGLQYKVGHLSSLADLPGFFHSASATQASESKLIVLDLVESSMRKSNSIFLAAIATNDLLADQFDMTKAKEQDPTKVRTLGVITKPDVFLEVPFSEVECLNLITFLNDKRLLTCGLLAGKSSPTAQHLRMIPGSVEGESPA</sequence>
<proteinExistence type="predicted"/>
<dbReference type="Gene3D" id="3.40.50.300">
    <property type="entry name" value="P-loop containing nucleotide triphosphate hydrolases"/>
    <property type="match status" value="1"/>
</dbReference>